<dbReference type="Proteomes" id="UP000223874">
    <property type="component" value="Segment"/>
</dbReference>
<protein>
    <recommendedName>
        <fullName evidence="2">Protein ninG</fullName>
    </recommendedName>
</protein>
<accession>A0A219YBL5</accession>
<dbReference type="InterPro" id="IPR008713">
    <property type="entry name" value="Phage_lambda_NinG"/>
</dbReference>
<reference evidence="3 4" key="1">
    <citation type="journal article" date="2017" name="Sci. Rep.">
        <title>Characterization and diversity of phages infecting Aeromonas salmonicida subsp. salmonicida.</title>
        <authorList>
            <person name="Vincent A.T."/>
            <person name="Paquet V.E."/>
            <person name="Bernatchez A."/>
            <person name="Tremblay D.M."/>
            <person name="Moineau S."/>
            <person name="Charette S.J."/>
        </authorList>
    </citation>
    <scope>NUCLEOTIDE SEQUENCE [LARGE SCALE GENOMIC DNA]</scope>
</reference>
<proteinExistence type="inferred from homology"/>
<comment type="similarity">
    <text evidence="1">Belongs to the ninG family.</text>
</comment>
<dbReference type="EMBL" id="KY290954">
    <property type="protein sequence ID" value="APU01347.1"/>
    <property type="molecule type" value="Genomic_DNA"/>
</dbReference>
<evidence type="ECO:0000256" key="2">
    <source>
        <dbReference type="ARBA" id="ARBA00021638"/>
    </source>
</evidence>
<dbReference type="Pfam" id="PF05766">
    <property type="entry name" value="NinG"/>
    <property type="match status" value="1"/>
</dbReference>
<name>A0A219YBL5_9CAUD</name>
<evidence type="ECO:0000256" key="1">
    <source>
        <dbReference type="ARBA" id="ARBA00008471"/>
    </source>
</evidence>
<organism evidence="3 4">
    <name type="scientific">Aeromonas phage 56</name>
    <dbReference type="NCBI Taxonomy" id="1932902"/>
    <lineage>
        <taxon>Viruses</taxon>
        <taxon>Duplodnaviria</taxon>
        <taxon>Heunggongvirae</taxon>
        <taxon>Uroviricota</taxon>
        <taxon>Caudoviricetes</taxon>
        <taxon>Popoffvirus</taxon>
        <taxon>Popoffvirus pv56</taxon>
    </lineage>
</organism>
<sequence length="203" mass="23074">MANSLRKCKHCQEYKPAESGVKTPVAWFCCHACAIEFARVKSAKAAARQAAKRKADNSKVEKAAKAELRQRKMEVKPIGYWMRRAQAAVNAWIRASKGSQCISCGRYHDGQMHAGHYRSTAAAPEIRFEPDNIWPQCQPCNVHLSANIICYRPALIAKIGLERVEWLEGPHEPKRYRREDYQAIEAEYKAKLKKLQGSCDDQN</sequence>
<evidence type="ECO:0000313" key="3">
    <source>
        <dbReference type="EMBL" id="APU01347.1"/>
    </source>
</evidence>
<evidence type="ECO:0000313" key="4">
    <source>
        <dbReference type="Proteomes" id="UP000223874"/>
    </source>
</evidence>